<comment type="caution">
    <text evidence="1">The sequence shown here is derived from an EMBL/GenBank/DDBJ whole genome shotgun (WGS) entry which is preliminary data.</text>
</comment>
<accession>A0A4Y3TT43</accession>
<sequence>MTRALTDSECAGAEAIPVRRSAIHATQVTELNSMAPSNSPGLSAPYRIRRAAKVAEGS</sequence>
<evidence type="ECO:0000313" key="2">
    <source>
        <dbReference type="Proteomes" id="UP000317730"/>
    </source>
</evidence>
<organism evidence="1 2">
    <name type="scientific">Acetobacter peroxydans</name>
    <dbReference type="NCBI Taxonomy" id="104098"/>
    <lineage>
        <taxon>Bacteria</taxon>
        <taxon>Pseudomonadati</taxon>
        <taxon>Pseudomonadota</taxon>
        <taxon>Alphaproteobacteria</taxon>
        <taxon>Acetobacterales</taxon>
        <taxon>Acetobacteraceae</taxon>
        <taxon>Acetobacter</taxon>
    </lineage>
</organism>
<dbReference type="AlphaFoldDB" id="A0A4Y3TT43"/>
<keyword evidence="2" id="KW-1185">Reference proteome</keyword>
<protein>
    <submittedName>
        <fullName evidence="1">Uncharacterized protein</fullName>
    </submittedName>
</protein>
<name>A0A4Y3TT43_9PROT</name>
<dbReference type="Proteomes" id="UP000317730">
    <property type="component" value="Unassembled WGS sequence"/>
</dbReference>
<dbReference type="EMBL" id="BJMV01000011">
    <property type="protein sequence ID" value="GEB86211.1"/>
    <property type="molecule type" value="Genomic_DNA"/>
</dbReference>
<evidence type="ECO:0000313" key="1">
    <source>
        <dbReference type="EMBL" id="GEB86211.1"/>
    </source>
</evidence>
<gene>
    <name evidence="1" type="ORF">APE01nite_20080</name>
</gene>
<reference evidence="1 2" key="1">
    <citation type="submission" date="2019-06" db="EMBL/GenBank/DDBJ databases">
        <title>Whole genome shotgun sequence of Acetobacter peroxydans NBRC 13755.</title>
        <authorList>
            <person name="Hosoyama A."/>
            <person name="Uohara A."/>
            <person name="Ohji S."/>
            <person name="Ichikawa N."/>
        </authorList>
    </citation>
    <scope>NUCLEOTIDE SEQUENCE [LARGE SCALE GENOMIC DNA]</scope>
    <source>
        <strain evidence="1 2">NBRC 13755</strain>
    </source>
</reference>
<proteinExistence type="predicted"/>